<dbReference type="RefSeq" id="WP_071904527.1">
    <property type="nucleotide sequence ID" value="NZ_MPIN01000019.1"/>
</dbReference>
<dbReference type="OrthoDB" id="9786826at2"/>
<dbReference type="EC" id="2.8.1.6" evidence="3 13"/>
<comment type="caution">
    <text evidence="16">The sequence shown here is derived from an EMBL/GenBank/DDBJ whole genome shotgun (WGS) entry which is preliminary data.</text>
</comment>
<dbReference type="SMART" id="SM00729">
    <property type="entry name" value="Elp3"/>
    <property type="match status" value="1"/>
</dbReference>
<keyword evidence="9 13" id="KW-0093">Biotin biosynthesis</keyword>
<dbReference type="GO" id="GO:0051539">
    <property type="term" value="F:4 iron, 4 sulfur cluster binding"/>
    <property type="evidence" value="ECO:0007669"/>
    <property type="project" value="UniProtKB-KW"/>
</dbReference>
<comment type="function">
    <text evidence="13">Catalyzes the conversion of dethiobiotin (DTB) to biotin by the insertion of a sulfur atom into dethiobiotin via a radical-based mechanism.</text>
</comment>
<evidence type="ECO:0000256" key="5">
    <source>
        <dbReference type="ARBA" id="ARBA00022679"/>
    </source>
</evidence>
<dbReference type="GO" id="GO:0009102">
    <property type="term" value="P:biotin biosynthetic process"/>
    <property type="evidence" value="ECO:0007669"/>
    <property type="project" value="UniProtKB-UniRule"/>
</dbReference>
<reference evidence="16 17" key="2">
    <citation type="submission" date="2016-12" db="EMBL/GenBank/DDBJ databases">
        <title>Draft Genome Sequence of Cystobacter ferrugineus Strain Cbfe23.</title>
        <authorList>
            <person name="Akbar S."/>
            <person name="Dowd S.E."/>
            <person name="Stevens D.C."/>
        </authorList>
    </citation>
    <scope>NUCLEOTIDE SEQUENCE [LARGE SCALE GENOMIC DNA]</scope>
    <source>
        <strain evidence="16 17">Cbfe23</strain>
    </source>
</reference>
<comment type="subunit">
    <text evidence="13">Homodimer.</text>
</comment>
<keyword evidence="7 13" id="KW-0001">2Fe-2S</keyword>
<sequence>MSAHAPSDDSFHGHAHFAVPPPGVTVRHDWTLPEVRALYALPLLELIHKAQTVHRAVFQDNKVQLCSLLSIKTGGCPEDCGYCPQAARHHTGVKAEKLMPVESVLASAAQARAAGATRFCMGAAWREVKDGPQFDSVLEMVKGVKALGMEACATLGMLSESQAKRLREAGLSAYNHNLDTSAEHYGDIITTRTYEDRLRTLERVRKAGISVCSGGIIGLGESVEDRCGLLLTLANQEVHPESVPINALVAVKGTPLESQKPVESVEMVRTIATARLLMPLSMVRLSAGRKQMNEEAQLLCMLAGANSIFFGDKLLTTGNPEYAQDMALLEKAGIRPLEPDTSR</sequence>
<feature type="binding site" evidence="13 14">
    <location>
        <position position="76"/>
    </location>
    <ligand>
        <name>[4Fe-4S] cluster</name>
        <dbReference type="ChEBI" id="CHEBI:49883"/>
        <note>4Fe-4S-S-AdoMet</note>
    </ligand>
</feature>
<comment type="cofactor">
    <cofactor evidence="13 14">
        <name>[4Fe-4S] cluster</name>
        <dbReference type="ChEBI" id="CHEBI:49883"/>
    </cofactor>
    <text evidence="13 14">Binds 1 [4Fe-4S] cluster. The cluster is coordinated with 3 cysteines and an exchangeable S-adenosyl-L-methionine.</text>
</comment>
<feature type="binding site" evidence="13 14">
    <location>
        <position position="284"/>
    </location>
    <ligand>
        <name>[2Fe-2S] cluster</name>
        <dbReference type="ChEBI" id="CHEBI:190135"/>
    </ligand>
</feature>
<evidence type="ECO:0000256" key="6">
    <source>
        <dbReference type="ARBA" id="ARBA00022691"/>
    </source>
</evidence>
<evidence type="ECO:0000256" key="13">
    <source>
        <dbReference type="HAMAP-Rule" id="MF_01694"/>
    </source>
</evidence>
<evidence type="ECO:0000259" key="15">
    <source>
        <dbReference type="PROSITE" id="PS51918"/>
    </source>
</evidence>
<dbReference type="CDD" id="cd01335">
    <property type="entry name" value="Radical_SAM"/>
    <property type="match status" value="1"/>
</dbReference>
<dbReference type="GO" id="GO:0005506">
    <property type="term" value="F:iron ion binding"/>
    <property type="evidence" value="ECO:0007669"/>
    <property type="project" value="UniProtKB-UniRule"/>
</dbReference>
<evidence type="ECO:0000256" key="14">
    <source>
        <dbReference type="PIRSR" id="PIRSR001619-1"/>
    </source>
</evidence>
<feature type="domain" description="Radical SAM core" evidence="15">
    <location>
        <begin position="61"/>
        <end position="289"/>
    </location>
</feature>
<dbReference type="Proteomes" id="UP000182229">
    <property type="component" value="Unassembled WGS sequence"/>
</dbReference>
<keyword evidence="10 13" id="KW-0408">Iron</keyword>
<accession>A0A1L9AWQ0</accession>
<dbReference type="FunFam" id="3.20.20.70:FF:000011">
    <property type="entry name" value="Biotin synthase"/>
    <property type="match status" value="1"/>
</dbReference>
<dbReference type="PIRSF" id="PIRSF001619">
    <property type="entry name" value="Biotin_synth"/>
    <property type="match status" value="1"/>
</dbReference>
<dbReference type="InterPro" id="IPR010722">
    <property type="entry name" value="BATS_dom"/>
</dbReference>
<gene>
    <name evidence="13" type="primary">bioB</name>
    <name evidence="16" type="ORF">BON30_43615</name>
</gene>
<comment type="pathway">
    <text evidence="1 13">Cofactor biosynthesis; biotin biosynthesis; biotin from 7,8-diaminononanoate: step 2/2.</text>
</comment>
<evidence type="ECO:0000256" key="8">
    <source>
        <dbReference type="ARBA" id="ARBA00022723"/>
    </source>
</evidence>
<evidence type="ECO:0000256" key="11">
    <source>
        <dbReference type="ARBA" id="ARBA00023014"/>
    </source>
</evidence>
<comment type="similarity">
    <text evidence="2 13">Belongs to the radical SAM superfamily. Biotin synthase family.</text>
</comment>
<dbReference type="EMBL" id="MPIN01000019">
    <property type="protein sequence ID" value="OJH34416.1"/>
    <property type="molecule type" value="Genomic_DNA"/>
</dbReference>
<evidence type="ECO:0000256" key="7">
    <source>
        <dbReference type="ARBA" id="ARBA00022714"/>
    </source>
</evidence>
<keyword evidence="6 13" id="KW-0949">S-adenosyl-L-methionine</keyword>
<dbReference type="STRING" id="83449.BON30_43615"/>
<dbReference type="PROSITE" id="PS51918">
    <property type="entry name" value="RADICAL_SAM"/>
    <property type="match status" value="1"/>
</dbReference>
<dbReference type="InterPro" id="IPR024177">
    <property type="entry name" value="Biotin_synthase"/>
</dbReference>
<comment type="cofactor">
    <cofactor evidence="13">
        <name>[2Fe-2S] cluster</name>
        <dbReference type="ChEBI" id="CHEBI:190135"/>
    </cofactor>
    <text evidence="13">Binds 1 [2Fe-2S] cluster. The cluster is coordinated with 3 cysteines and 1 arginine.</text>
</comment>
<evidence type="ECO:0000313" key="16">
    <source>
        <dbReference type="EMBL" id="OJH34416.1"/>
    </source>
</evidence>
<dbReference type="UniPathway" id="UPA00078">
    <property type="reaction ID" value="UER00162"/>
</dbReference>
<dbReference type="GO" id="GO:0051537">
    <property type="term" value="F:2 iron, 2 sulfur cluster binding"/>
    <property type="evidence" value="ECO:0007669"/>
    <property type="project" value="UniProtKB-KW"/>
</dbReference>
<evidence type="ECO:0000256" key="12">
    <source>
        <dbReference type="ARBA" id="ARBA00051157"/>
    </source>
</evidence>
<organism evidence="16 17">
    <name type="scientific">Cystobacter ferrugineus</name>
    <dbReference type="NCBI Taxonomy" id="83449"/>
    <lineage>
        <taxon>Bacteria</taxon>
        <taxon>Pseudomonadati</taxon>
        <taxon>Myxococcota</taxon>
        <taxon>Myxococcia</taxon>
        <taxon>Myxococcales</taxon>
        <taxon>Cystobacterineae</taxon>
        <taxon>Archangiaceae</taxon>
        <taxon>Cystobacter</taxon>
    </lineage>
</organism>
<dbReference type="InterPro" id="IPR006638">
    <property type="entry name" value="Elp3/MiaA/NifB-like_rSAM"/>
</dbReference>
<keyword evidence="8 13" id="KW-0479">Metal-binding</keyword>
<evidence type="ECO:0000313" key="17">
    <source>
        <dbReference type="Proteomes" id="UP000182229"/>
    </source>
</evidence>
<keyword evidence="11 13" id="KW-0411">Iron-sulfur</keyword>
<evidence type="ECO:0000256" key="3">
    <source>
        <dbReference type="ARBA" id="ARBA00012236"/>
    </source>
</evidence>
<keyword evidence="4 13" id="KW-0004">4Fe-4S</keyword>
<evidence type="ECO:0000256" key="9">
    <source>
        <dbReference type="ARBA" id="ARBA00022756"/>
    </source>
</evidence>
<feature type="binding site" evidence="13 14">
    <location>
        <position position="83"/>
    </location>
    <ligand>
        <name>[4Fe-4S] cluster</name>
        <dbReference type="ChEBI" id="CHEBI:49883"/>
        <note>4Fe-4S-S-AdoMet</note>
    </ligand>
</feature>
<dbReference type="PANTHER" id="PTHR22976">
    <property type="entry name" value="BIOTIN SYNTHASE"/>
    <property type="match status" value="1"/>
</dbReference>
<dbReference type="SMART" id="SM00876">
    <property type="entry name" value="BATS"/>
    <property type="match status" value="1"/>
</dbReference>
<keyword evidence="5 13" id="KW-0808">Transferase</keyword>
<dbReference type="Gene3D" id="3.20.20.70">
    <property type="entry name" value="Aldolase class I"/>
    <property type="match status" value="1"/>
</dbReference>
<feature type="binding site" evidence="13 14">
    <location>
        <position position="152"/>
    </location>
    <ligand>
        <name>[2Fe-2S] cluster</name>
        <dbReference type="ChEBI" id="CHEBI:190135"/>
    </ligand>
</feature>
<dbReference type="SFLD" id="SFLDF00272">
    <property type="entry name" value="biotin_synthase"/>
    <property type="match status" value="1"/>
</dbReference>
<name>A0A1L9AWQ0_9BACT</name>
<dbReference type="NCBIfam" id="TIGR00433">
    <property type="entry name" value="bioB"/>
    <property type="match status" value="1"/>
</dbReference>
<dbReference type="SFLD" id="SFLDG01060">
    <property type="entry name" value="BATS_domain_containing"/>
    <property type="match status" value="1"/>
</dbReference>
<dbReference type="GO" id="GO:0004076">
    <property type="term" value="F:biotin synthase activity"/>
    <property type="evidence" value="ECO:0007669"/>
    <property type="project" value="UniProtKB-UniRule"/>
</dbReference>
<feature type="binding site" evidence="13 14">
    <location>
        <position position="80"/>
    </location>
    <ligand>
        <name>[4Fe-4S] cluster</name>
        <dbReference type="ChEBI" id="CHEBI:49883"/>
        <note>4Fe-4S-S-AdoMet</note>
    </ligand>
</feature>
<feature type="binding site" evidence="13 14">
    <location>
        <position position="212"/>
    </location>
    <ligand>
        <name>[2Fe-2S] cluster</name>
        <dbReference type="ChEBI" id="CHEBI:190135"/>
    </ligand>
</feature>
<evidence type="ECO:0000256" key="1">
    <source>
        <dbReference type="ARBA" id="ARBA00004942"/>
    </source>
</evidence>
<dbReference type="SFLD" id="SFLDG01278">
    <property type="entry name" value="biotin_synthase_like"/>
    <property type="match status" value="1"/>
</dbReference>
<dbReference type="Pfam" id="PF06968">
    <property type="entry name" value="BATS"/>
    <property type="match status" value="1"/>
</dbReference>
<evidence type="ECO:0000256" key="2">
    <source>
        <dbReference type="ARBA" id="ARBA00010765"/>
    </source>
</evidence>
<dbReference type="InterPro" id="IPR013785">
    <property type="entry name" value="Aldolase_TIM"/>
</dbReference>
<dbReference type="InterPro" id="IPR002684">
    <property type="entry name" value="Biotin_synth/BioAB"/>
</dbReference>
<dbReference type="HAMAP" id="MF_01694">
    <property type="entry name" value="BioB"/>
    <property type="match status" value="1"/>
</dbReference>
<dbReference type="InterPro" id="IPR058240">
    <property type="entry name" value="rSAM_sf"/>
</dbReference>
<comment type="cofactor">
    <cofactor evidence="14">
        <name>[2Fe-2S] cluster</name>
        <dbReference type="ChEBI" id="CHEBI:190135"/>
    </cofactor>
    <text evidence="14">Binds 1 [2Fe-2S] cluster. The cluster is coordinated with 3 cysteines and 1 arginine.</text>
</comment>
<dbReference type="PANTHER" id="PTHR22976:SF2">
    <property type="entry name" value="BIOTIN SYNTHASE, MITOCHONDRIAL"/>
    <property type="match status" value="1"/>
</dbReference>
<evidence type="ECO:0000256" key="10">
    <source>
        <dbReference type="ARBA" id="ARBA00023004"/>
    </source>
</evidence>
<protein>
    <recommendedName>
        <fullName evidence="3 13">Biotin synthase</fullName>
        <ecNumber evidence="3 13">2.8.1.6</ecNumber>
    </recommendedName>
</protein>
<dbReference type="SFLD" id="SFLDS00029">
    <property type="entry name" value="Radical_SAM"/>
    <property type="match status" value="1"/>
</dbReference>
<comment type="catalytic activity">
    <reaction evidence="12 13">
        <text>(4R,5S)-dethiobiotin + (sulfur carrier)-SH + 2 reduced [2Fe-2S]-[ferredoxin] + 2 S-adenosyl-L-methionine = (sulfur carrier)-H + biotin + 2 5'-deoxyadenosine + 2 L-methionine + 2 oxidized [2Fe-2S]-[ferredoxin]</text>
        <dbReference type="Rhea" id="RHEA:22060"/>
        <dbReference type="Rhea" id="RHEA-COMP:10000"/>
        <dbReference type="Rhea" id="RHEA-COMP:10001"/>
        <dbReference type="Rhea" id="RHEA-COMP:14737"/>
        <dbReference type="Rhea" id="RHEA-COMP:14739"/>
        <dbReference type="ChEBI" id="CHEBI:17319"/>
        <dbReference type="ChEBI" id="CHEBI:29917"/>
        <dbReference type="ChEBI" id="CHEBI:33737"/>
        <dbReference type="ChEBI" id="CHEBI:33738"/>
        <dbReference type="ChEBI" id="CHEBI:57586"/>
        <dbReference type="ChEBI" id="CHEBI:57844"/>
        <dbReference type="ChEBI" id="CHEBI:59789"/>
        <dbReference type="ChEBI" id="CHEBI:64428"/>
        <dbReference type="ChEBI" id="CHEBI:149473"/>
        <dbReference type="EC" id="2.8.1.6"/>
    </reaction>
</comment>
<dbReference type="Pfam" id="PF04055">
    <property type="entry name" value="Radical_SAM"/>
    <property type="match status" value="1"/>
</dbReference>
<evidence type="ECO:0000256" key="4">
    <source>
        <dbReference type="ARBA" id="ARBA00022485"/>
    </source>
</evidence>
<feature type="binding site" evidence="13 14">
    <location>
        <position position="120"/>
    </location>
    <ligand>
        <name>[2Fe-2S] cluster</name>
        <dbReference type="ChEBI" id="CHEBI:190135"/>
    </ligand>
</feature>
<proteinExistence type="inferred from homology"/>
<dbReference type="AlphaFoldDB" id="A0A1L9AWQ0"/>
<dbReference type="InterPro" id="IPR007197">
    <property type="entry name" value="rSAM"/>
</dbReference>
<keyword evidence="17" id="KW-1185">Reference proteome</keyword>
<dbReference type="SUPFAM" id="SSF102114">
    <property type="entry name" value="Radical SAM enzymes"/>
    <property type="match status" value="1"/>
</dbReference>
<reference evidence="17" key="1">
    <citation type="submission" date="2016-11" db="EMBL/GenBank/DDBJ databases">
        <authorList>
            <person name="Shukria A."/>
            <person name="Stevens D.C."/>
        </authorList>
    </citation>
    <scope>NUCLEOTIDE SEQUENCE [LARGE SCALE GENOMIC DNA]</scope>
    <source>
        <strain evidence="17">Cbfe23</strain>
    </source>
</reference>